<dbReference type="EMBL" id="FQTW01000001">
    <property type="protein sequence ID" value="SHE32641.1"/>
    <property type="molecule type" value="Genomic_DNA"/>
</dbReference>
<dbReference type="PROSITE" id="PS51257">
    <property type="entry name" value="PROKAR_LIPOPROTEIN"/>
    <property type="match status" value="1"/>
</dbReference>
<evidence type="ECO:0000313" key="1">
    <source>
        <dbReference type="EMBL" id="SHE32641.1"/>
    </source>
</evidence>
<dbReference type="Proteomes" id="UP000184462">
    <property type="component" value="Unassembled WGS sequence"/>
</dbReference>
<gene>
    <name evidence="1" type="ORF">SAMN05444278_101204</name>
</gene>
<organism evidence="1 2">
    <name type="scientific">Psychroflexus salarius</name>
    <dbReference type="NCBI Taxonomy" id="1155689"/>
    <lineage>
        <taxon>Bacteria</taxon>
        <taxon>Pseudomonadati</taxon>
        <taxon>Bacteroidota</taxon>
        <taxon>Flavobacteriia</taxon>
        <taxon>Flavobacteriales</taxon>
        <taxon>Flavobacteriaceae</taxon>
        <taxon>Psychroflexus</taxon>
    </lineage>
</organism>
<sequence length="58" mass="6812">MKKNKSFMLVVLCFFLFSCDESESITQDASLNYQKNYLESNYIEYQDALNVSNKLVDE</sequence>
<keyword evidence="2" id="KW-1185">Reference proteome</keyword>
<accession>A0A1M4SKB8</accession>
<reference evidence="1 2" key="1">
    <citation type="submission" date="2016-11" db="EMBL/GenBank/DDBJ databases">
        <authorList>
            <person name="Jaros S."/>
            <person name="Januszkiewicz K."/>
            <person name="Wedrychowicz H."/>
        </authorList>
    </citation>
    <scope>NUCLEOTIDE SEQUENCE [LARGE SCALE GENOMIC DNA]</scope>
    <source>
        <strain evidence="1 2">DSM 25661</strain>
    </source>
</reference>
<evidence type="ECO:0000313" key="2">
    <source>
        <dbReference type="Proteomes" id="UP000184462"/>
    </source>
</evidence>
<name>A0A1M4SKB8_9FLAO</name>
<protein>
    <submittedName>
        <fullName evidence="1">Uncharacterized protein</fullName>
    </submittedName>
</protein>
<dbReference type="AlphaFoldDB" id="A0A1M4SKB8"/>
<proteinExistence type="predicted"/>